<feature type="region of interest" description="Disordered" evidence="1">
    <location>
        <begin position="196"/>
        <end position="215"/>
    </location>
</feature>
<dbReference type="RefSeq" id="WP_092450161.1">
    <property type="nucleotide sequence ID" value="NZ_FOJI01000001.1"/>
</dbReference>
<dbReference type="EMBL" id="FOJI01000001">
    <property type="protein sequence ID" value="SEV87138.1"/>
    <property type="molecule type" value="Genomic_DNA"/>
</dbReference>
<dbReference type="AlphaFoldDB" id="A0A1I0MG90"/>
<sequence length="215" mass="25290">MDSDNSEFLNSLLRKLSKINYIKPGDVPNIDLYMDQVTTFMDDHLSDVKRYADDKILTKTMINNYTKNDLLPPPVKKKYSKDHIYMLAFIYYFKSILSISDIQKLLTPLTENFFGDHGDSSLDAIYKEIYRLEKSQLSNISKDVFTQFKLSEDAFKNIENKDEQHFMQLFTFVSLLSFDVYMKKNIIENIIDELSPKQNTSDNKENENEKDKKKI</sequence>
<dbReference type="Proteomes" id="UP000199701">
    <property type="component" value="Unassembled WGS sequence"/>
</dbReference>
<reference evidence="2 3" key="1">
    <citation type="submission" date="2016-10" db="EMBL/GenBank/DDBJ databases">
        <authorList>
            <person name="de Groot N.N."/>
        </authorList>
    </citation>
    <scope>NUCLEOTIDE SEQUENCE [LARGE SCALE GENOMIC DNA]</scope>
    <source>
        <strain evidence="2 3">DSM 9179</strain>
    </source>
</reference>
<evidence type="ECO:0000313" key="3">
    <source>
        <dbReference type="Proteomes" id="UP000199701"/>
    </source>
</evidence>
<evidence type="ECO:0000313" key="2">
    <source>
        <dbReference type="EMBL" id="SEV87138.1"/>
    </source>
</evidence>
<organism evidence="2 3">
    <name type="scientific">[Clostridium] fimetarium</name>
    <dbReference type="NCBI Taxonomy" id="99656"/>
    <lineage>
        <taxon>Bacteria</taxon>
        <taxon>Bacillati</taxon>
        <taxon>Bacillota</taxon>
        <taxon>Clostridia</taxon>
        <taxon>Lachnospirales</taxon>
        <taxon>Lachnospiraceae</taxon>
    </lineage>
</organism>
<dbReference type="Pfam" id="PF08876">
    <property type="entry name" value="DUF1836"/>
    <property type="match status" value="1"/>
</dbReference>
<dbReference type="PANTHER" id="PTHR40056">
    <property type="entry name" value="HYPOTHETICAL CYTOSOLIC PROTEIN"/>
    <property type="match status" value="1"/>
</dbReference>
<keyword evidence="3" id="KW-1185">Reference proteome</keyword>
<feature type="compositionally biased region" description="Basic and acidic residues" evidence="1">
    <location>
        <begin position="202"/>
        <end position="215"/>
    </location>
</feature>
<proteinExistence type="predicted"/>
<evidence type="ECO:0000256" key="1">
    <source>
        <dbReference type="SAM" id="MobiDB-lite"/>
    </source>
</evidence>
<dbReference type="OrthoDB" id="3191472at2"/>
<name>A0A1I0MG90_9FIRM</name>
<dbReference type="PANTHER" id="PTHR40056:SF1">
    <property type="entry name" value="DUF1836 DOMAIN-CONTAINING PROTEIN"/>
    <property type="match status" value="1"/>
</dbReference>
<evidence type="ECO:0008006" key="4">
    <source>
        <dbReference type="Google" id="ProtNLM"/>
    </source>
</evidence>
<gene>
    <name evidence="2" type="ORF">SAMN05421659_101483</name>
</gene>
<protein>
    <recommendedName>
        <fullName evidence="4">DUF1836 domain-containing protein</fullName>
    </recommendedName>
</protein>
<dbReference type="InterPro" id="IPR014975">
    <property type="entry name" value="DUF1836"/>
</dbReference>
<accession>A0A1I0MG90</accession>
<dbReference type="STRING" id="99656.SAMN05421659_101483"/>